<reference evidence="3" key="2">
    <citation type="submission" date="2025-08" db="UniProtKB">
        <authorList>
            <consortium name="Ensembl"/>
        </authorList>
    </citation>
    <scope>IDENTIFICATION</scope>
    <source>
        <strain evidence="3">Thorbecke</strain>
    </source>
</reference>
<evidence type="ECO:0000313" key="4">
    <source>
        <dbReference type="Proteomes" id="UP000001811"/>
    </source>
</evidence>
<dbReference type="Pfam" id="PF00168">
    <property type="entry name" value="C2"/>
    <property type="match status" value="1"/>
</dbReference>
<sequence>MGLKKKKVAEGPKEPLDAAPSTEPTASHLAPLNKEVVAITIHGATHLPACGDGSEPWPYVVVKTTSEEAKEQSSHAVTSVTPEPTRAPIWGDTVTVEIEAEDAGREDVVLKVVDKKKKEELVSCTVPIKYLRVFHPYHFELVMPVESRKGSERKSIEAAASAHLYATVIRKGSCIPRYIGCTHTALEIFLRGVNEPLINNRSPMGQPGKPGPGLGGAAHHPAVFPYPVRDELRRAPGQPERVPSGEPLPSRSPCRPHVW</sequence>
<dbReference type="STRING" id="9986.ENSOCUP00000016196"/>
<reference evidence="3 4" key="1">
    <citation type="journal article" date="2011" name="Nature">
        <title>A high-resolution map of human evolutionary constraint using 29 mammals.</title>
        <authorList>
            <person name="Lindblad-Toh K."/>
            <person name="Garber M."/>
            <person name="Zuk O."/>
            <person name="Lin M.F."/>
            <person name="Parker B.J."/>
            <person name="Washietl S."/>
            <person name="Kheradpour P."/>
            <person name="Ernst J."/>
            <person name="Jordan G."/>
            <person name="Mauceli E."/>
            <person name="Ward L.D."/>
            <person name="Lowe C.B."/>
            <person name="Holloway A.K."/>
            <person name="Clamp M."/>
            <person name="Gnerre S."/>
            <person name="Alfoldi J."/>
            <person name="Beal K."/>
            <person name="Chang J."/>
            <person name="Clawson H."/>
            <person name="Cuff J."/>
            <person name="Di Palma F."/>
            <person name="Fitzgerald S."/>
            <person name="Flicek P."/>
            <person name="Guttman M."/>
            <person name="Hubisz M.J."/>
            <person name="Jaffe D.B."/>
            <person name="Jungreis I."/>
            <person name="Kent W.J."/>
            <person name="Kostka D."/>
            <person name="Lara M."/>
            <person name="Martins A.L."/>
            <person name="Massingham T."/>
            <person name="Moltke I."/>
            <person name="Raney B.J."/>
            <person name="Rasmussen M.D."/>
            <person name="Robinson J."/>
            <person name="Stark A."/>
            <person name="Vilella A.J."/>
            <person name="Wen J."/>
            <person name="Xie X."/>
            <person name="Zody M.C."/>
            <person name="Baldwin J."/>
            <person name="Bloom T."/>
            <person name="Chin C.W."/>
            <person name="Heiman D."/>
            <person name="Nicol R."/>
            <person name="Nusbaum C."/>
            <person name="Young S."/>
            <person name="Wilkinson J."/>
            <person name="Worley K.C."/>
            <person name="Kovar C.L."/>
            <person name="Muzny D.M."/>
            <person name="Gibbs R.A."/>
            <person name="Cree A."/>
            <person name="Dihn H.H."/>
            <person name="Fowler G."/>
            <person name="Jhangiani S."/>
            <person name="Joshi V."/>
            <person name="Lee S."/>
            <person name="Lewis L.R."/>
            <person name="Nazareth L.V."/>
            <person name="Okwuonu G."/>
            <person name="Santibanez J."/>
            <person name="Warren W.C."/>
            <person name="Mardis E.R."/>
            <person name="Weinstock G.M."/>
            <person name="Wilson R.K."/>
            <person name="Delehaunty K."/>
            <person name="Dooling D."/>
            <person name="Fronik C."/>
            <person name="Fulton L."/>
            <person name="Fulton B."/>
            <person name="Graves T."/>
            <person name="Minx P."/>
            <person name="Sodergren E."/>
            <person name="Birney E."/>
            <person name="Margulies E.H."/>
            <person name="Herrero J."/>
            <person name="Green E.D."/>
            <person name="Haussler D."/>
            <person name="Siepel A."/>
            <person name="Goldman N."/>
            <person name="Pollard K.S."/>
            <person name="Pedersen J.S."/>
            <person name="Lander E.S."/>
            <person name="Kellis M."/>
        </authorList>
    </citation>
    <scope>NUCLEOTIDE SEQUENCE [LARGE SCALE GENOMIC DNA]</scope>
    <source>
        <strain evidence="4">Thorbecke</strain>
    </source>
</reference>
<dbReference type="CDD" id="cd00030">
    <property type="entry name" value="C2"/>
    <property type="match status" value="1"/>
</dbReference>
<feature type="domain" description="C2" evidence="2">
    <location>
        <begin position="20"/>
        <end position="141"/>
    </location>
</feature>
<dbReference type="PANTHER" id="PTHR21623">
    <property type="entry name" value="SPERIOLIN-BINDING FACTOR"/>
    <property type="match status" value="1"/>
</dbReference>
<dbReference type="InterPro" id="IPR000008">
    <property type="entry name" value="C2_dom"/>
</dbReference>
<dbReference type="PROSITE" id="PS50004">
    <property type="entry name" value="C2"/>
    <property type="match status" value="1"/>
</dbReference>
<dbReference type="eggNOG" id="KOG3544">
    <property type="taxonomic scope" value="Eukaryota"/>
</dbReference>
<protein>
    <recommendedName>
        <fullName evidence="2">C2 domain-containing protein</fullName>
    </recommendedName>
</protein>
<proteinExistence type="predicted"/>
<reference evidence="3" key="3">
    <citation type="submission" date="2025-09" db="UniProtKB">
        <authorList>
            <consortium name="Ensembl"/>
        </authorList>
    </citation>
    <scope>IDENTIFICATION</scope>
    <source>
        <strain evidence="3">Thorbecke</strain>
    </source>
</reference>
<dbReference type="HOGENOM" id="CLU_881525_0_0_1"/>
<feature type="region of interest" description="Disordered" evidence="1">
    <location>
        <begin position="200"/>
        <end position="259"/>
    </location>
</feature>
<dbReference type="Proteomes" id="UP000001811">
    <property type="component" value="Unplaced"/>
</dbReference>
<organism evidence="3 4">
    <name type="scientific">Oryctolagus cuniculus</name>
    <name type="common">Rabbit</name>
    <dbReference type="NCBI Taxonomy" id="9986"/>
    <lineage>
        <taxon>Eukaryota</taxon>
        <taxon>Metazoa</taxon>
        <taxon>Chordata</taxon>
        <taxon>Craniata</taxon>
        <taxon>Vertebrata</taxon>
        <taxon>Euteleostomi</taxon>
        <taxon>Mammalia</taxon>
        <taxon>Eutheria</taxon>
        <taxon>Euarchontoglires</taxon>
        <taxon>Glires</taxon>
        <taxon>Lagomorpha</taxon>
        <taxon>Leporidae</taxon>
        <taxon>Oryctolagus</taxon>
    </lineage>
</organism>
<dbReference type="Gene3D" id="2.60.40.150">
    <property type="entry name" value="C2 domain"/>
    <property type="match status" value="1"/>
</dbReference>
<dbReference type="Bgee" id="ENSOCUG00000021759">
    <property type="expression patterns" value="Expressed in testis"/>
</dbReference>
<dbReference type="AlphaFoldDB" id="G1TGZ4"/>
<evidence type="ECO:0000313" key="3">
    <source>
        <dbReference type="Ensembl" id="ENSOCUP00000016196.2"/>
    </source>
</evidence>
<dbReference type="PaxDb" id="9986-ENSOCUP00000016196"/>
<dbReference type="PANTHER" id="PTHR21623:SF2">
    <property type="entry name" value="COILED-COIL DOMAIN-CONTAINING PROTEIN 33"/>
    <property type="match status" value="1"/>
</dbReference>
<dbReference type="SMART" id="SM00239">
    <property type="entry name" value="C2"/>
    <property type="match status" value="1"/>
</dbReference>
<name>G1TGZ4_RABIT</name>
<dbReference type="GeneTree" id="ENSGT00390000017366"/>
<accession>G1TGZ4</accession>
<dbReference type="InParanoid" id="G1TGZ4"/>
<dbReference type="InterPro" id="IPR039889">
    <property type="entry name" value="CCD33"/>
</dbReference>
<dbReference type="GO" id="GO:0005777">
    <property type="term" value="C:peroxisome"/>
    <property type="evidence" value="ECO:0007669"/>
    <property type="project" value="TreeGrafter"/>
</dbReference>
<dbReference type="Ensembl" id="ENSOCUT00000029821.3">
    <property type="protein sequence ID" value="ENSOCUP00000016196.2"/>
    <property type="gene ID" value="ENSOCUG00000021759.3"/>
</dbReference>
<keyword evidence="4" id="KW-1185">Reference proteome</keyword>
<dbReference type="SUPFAM" id="SSF49562">
    <property type="entry name" value="C2 domain (Calcium/lipid-binding domain, CaLB)"/>
    <property type="match status" value="1"/>
</dbReference>
<dbReference type="InterPro" id="IPR035892">
    <property type="entry name" value="C2_domain_sf"/>
</dbReference>
<evidence type="ECO:0000256" key="1">
    <source>
        <dbReference type="SAM" id="MobiDB-lite"/>
    </source>
</evidence>
<evidence type="ECO:0000259" key="2">
    <source>
        <dbReference type="PROSITE" id="PS50004"/>
    </source>
</evidence>
<feature type="region of interest" description="Disordered" evidence="1">
    <location>
        <begin position="1"/>
        <end position="27"/>
    </location>
</feature>